<evidence type="ECO:0000256" key="2">
    <source>
        <dbReference type="ARBA" id="ARBA00022649"/>
    </source>
</evidence>
<dbReference type="Gene3D" id="3.30.2310.20">
    <property type="entry name" value="RelE-like"/>
    <property type="match status" value="1"/>
</dbReference>
<dbReference type="PANTHER" id="PTHR35601:SF1">
    <property type="entry name" value="TOXIN RELE"/>
    <property type="match status" value="1"/>
</dbReference>
<dbReference type="InterPro" id="IPR035093">
    <property type="entry name" value="RelE/ParE_toxin_dom_sf"/>
</dbReference>
<dbReference type="PANTHER" id="PTHR35601">
    <property type="entry name" value="TOXIN RELE"/>
    <property type="match status" value="1"/>
</dbReference>
<sequence>MTANHVSNPAYRVELTRKAAKELKKIQREDRAVFEKIIACLRSLGDDPYMAGVKKLQGEEGYRARVGNYRILYTIDNGAVVVEVFRVGHRREVYRGL</sequence>
<proteinExistence type="inferred from homology"/>
<dbReference type="InterPro" id="IPR007712">
    <property type="entry name" value="RelE/ParE_toxin"/>
</dbReference>
<evidence type="ECO:0000313" key="3">
    <source>
        <dbReference type="EMBL" id="ATF63056.1"/>
    </source>
</evidence>
<organism evidence="3 4">
    <name type="scientific">Rothia mucilaginosa</name>
    <dbReference type="NCBI Taxonomy" id="43675"/>
    <lineage>
        <taxon>Bacteria</taxon>
        <taxon>Bacillati</taxon>
        <taxon>Actinomycetota</taxon>
        <taxon>Actinomycetes</taxon>
        <taxon>Micrococcales</taxon>
        <taxon>Micrococcaceae</taxon>
        <taxon>Rothia</taxon>
    </lineage>
</organism>
<dbReference type="RefSeq" id="WP_070688025.1">
    <property type="nucleotide sequence ID" value="NZ_CP023510.1"/>
</dbReference>
<dbReference type="AlphaFoldDB" id="A0A291DEX8"/>
<comment type="similarity">
    <text evidence="1">Belongs to the RelE toxin family.</text>
</comment>
<name>A0A291DEX8_9MICC</name>
<keyword evidence="2" id="KW-1277">Toxin-antitoxin system</keyword>
<evidence type="ECO:0000313" key="4">
    <source>
        <dbReference type="Proteomes" id="UP000218628"/>
    </source>
</evidence>
<protein>
    <submittedName>
        <fullName evidence="3">Type II toxin-antitoxin system RelE/ParE family toxin</fullName>
    </submittedName>
</protein>
<dbReference type="Proteomes" id="UP000218628">
    <property type="component" value="Chromosome"/>
</dbReference>
<evidence type="ECO:0000256" key="1">
    <source>
        <dbReference type="ARBA" id="ARBA00006226"/>
    </source>
</evidence>
<gene>
    <name evidence="3" type="ORF">CO690_04935</name>
</gene>
<reference evidence="4" key="1">
    <citation type="submission" date="2017-09" db="EMBL/GenBank/DDBJ databases">
        <title>FDA dAtabase for Regulatory Grade micrObial Sequences (FDA-ARGOS): Supporting development and validation of Infectious Disease Dx tests.</title>
        <authorList>
            <person name="Minogue T."/>
            <person name="Wolcott M."/>
            <person name="Wasieloski L."/>
            <person name="Aguilar W."/>
            <person name="Moore D."/>
            <person name="Tallon L."/>
            <person name="Sadzewicz L."/>
            <person name="Ott S."/>
            <person name="Zhao X."/>
            <person name="Nagaraj S."/>
            <person name="Vavikolanu K."/>
            <person name="Aluvathingal J."/>
            <person name="Nadendla S."/>
            <person name="Sichtig H."/>
        </authorList>
    </citation>
    <scope>NUCLEOTIDE SEQUENCE [LARGE SCALE GENOMIC DNA]</scope>
    <source>
        <strain evidence="4">FDAARGOS_369</strain>
    </source>
</reference>
<dbReference type="Pfam" id="PF05016">
    <property type="entry name" value="ParE_toxin"/>
    <property type="match status" value="1"/>
</dbReference>
<accession>A0A291DEX8</accession>
<dbReference type="SUPFAM" id="SSF143011">
    <property type="entry name" value="RelE-like"/>
    <property type="match status" value="1"/>
</dbReference>
<dbReference type="EMBL" id="CP023510">
    <property type="protein sequence ID" value="ATF63056.1"/>
    <property type="molecule type" value="Genomic_DNA"/>
</dbReference>